<dbReference type="InterPro" id="IPR002100">
    <property type="entry name" value="TF_MADSbox"/>
</dbReference>
<dbReference type="GO" id="GO:0045944">
    <property type="term" value="P:positive regulation of transcription by RNA polymerase II"/>
    <property type="evidence" value="ECO:0007669"/>
    <property type="project" value="InterPro"/>
</dbReference>
<dbReference type="GO" id="GO:0007507">
    <property type="term" value="P:heart development"/>
    <property type="evidence" value="ECO:0007669"/>
    <property type="project" value="TreeGrafter"/>
</dbReference>
<protein>
    <submittedName>
        <fullName evidence="9">MEF2D factor</fullName>
    </submittedName>
</protein>
<evidence type="ECO:0000259" key="8">
    <source>
        <dbReference type="PROSITE" id="PS50066"/>
    </source>
</evidence>
<dbReference type="GO" id="GO:0000981">
    <property type="term" value="F:DNA-binding transcription factor activity, RNA polymerase II-specific"/>
    <property type="evidence" value="ECO:0007669"/>
    <property type="project" value="TreeGrafter"/>
</dbReference>
<organism evidence="9 10">
    <name type="scientific">Orthonyx spaldingii</name>
    <name type="common">Chowchilla</name>
    <dbReference type="NCBI Taxonomy" id="38397"/>
    <lineage>
        <taxon>Eukaryota</taxon>
        <taxon>Metazoa</taxon>
        <taxon>Chordata</taxon>
        <taxon>Craniata</taxon>
        <taxon>Vertebrata</taxon>
        <taxon>Euteleostomi</taxon>
        <taxon>Archelosauria</taxon>
        <taxon>Archosauria</taxon>
        <taxon>Dinosauria</taxon>
        <taxon>Saurischia</taxon>
        <taxon>Theropoda</taxon>
        <taxon>Coelurosauria</taxon>
        <taxon>Aves</taxon>
        <taxon>Neognathae</taxon>
        <taxon>Neoaves</taxon>
        <taxon>Telluraves</taxon>
        <taxon>Australaves</taxon>
        <taxon>Passeriformes</taxon>
        <taxon>Corvoidea</taxon>
        <taxon>Orthonychidae</taxon>
        <taxon>Orthonyx</taxon>
    </lineage>
</organism>
<dbReference type="GO" id="GO:0042826">
    <property type="term" value="F:histone deacetylase binding"/>
    <property type="evidence" value="ECO:0007669"/>
    <property type="project" value="TreeGrafter"/>
</dbReference>
<reference evidence="9 10" key="1">
    <citation type="submission" date="2019-09" db="EMBL/GenBank/DDBJ databases">
        <title>Bird 10,000 Genomes (B10K) Project - Family phase.</title>
        <authorList>
            <person name="Zhang G."/>
        </authorList>
    </citation>
    <scope>NUCLEOTIDE SEQUENCE [LARGE SCALE GENOMIC DNA]</scope>
    <source>
        <strain evidence="9">B10K-DU-029-32</strain>
        <tissue evidence="9">Liver or heart</tissue>
    </source>
</reference>
<dbReference type="GO" id="GO:0000978">
    <property type="term" value="F:RNA polymerase II cis-regulatory region sequence-specific DNA binding"/>
    <property type="evidence" value="ECO:0007669"/>
    <property type="project" value="TreeGrafter"/>
</dbReference>
<keyword evidence="6" id="KW-0539">Nucleus</keyword>
<dbReference type="AlphaFoldDB" id="A0A7K8H4B3"/>
<comment type="caution">
    <text evidence="9">The sequence shown here is derived from an EMBL/GenBank/DDBJ whole genome shotgun (WGS) entry which is preliminary data.</text>
</comment>
<dbReference type="Proteomes" id="UP000526602">
    <property type="component" value="Unassembled WGS sequence"/>
</dbReference>
<evidence type="ECO:0000256" key="7">
    <source>
        <dbReference type="SAM" id="MobiDB-lite"/>
    </source>
</evidence>
<dbReference type="Pfam" id="PF00319">
    <property type="entry name" value="SRF-TF"/>
    <property type="match status" value="1"/>
</dbReference>
<dbReference type="PANTHER" id="PTHR11945">
    <property type="entry name" value="MADS BOX PROTEIN"/>
    <property type="match status" value="1"/>
</dbReference>
<keyword evidence="10" id="KW-1185">Reference proteome</keyword>
<feature type="non-terminal residue" evidence="9">
    <location>
        <position position="460"/>
    </location>
</feature>
<dbReference type="PROSITE" id="PS50066">
    <property type="entry name" value="MADS_BOX_2"/>
    <property type="match status" value="1"/>
</dbReference>
<evidence type="ECO:0000256" key="3">
    <source>
        <dbReference type="ARBA" id="ARBA00023125"/>
    </source>
</evidence>
<dbReference type="SMART" id="SM00432">
    <property type="entry name" value="MADS"/>
    <property type="match status" value="1"/>
</dbReference>
<feature type="region of interest" description="Disordered" evidence="7">
    <location>
        <begin position="159"/>
        <end position="190"/>
    </location>
</feature>
<feature type="region of interest" description="Disordered" evidence="7">
    <location>
        <begin position="358"/>
        <end position="460"/>
    </location>
</feature>
<dbReference type="GO" id="GO:0046983">
    <property type="term" value="F:protein dimerization activity"/>
    <property type="evidence" value="ECO:0007669"/>
    <property type="project" value="InterPro"/>
</dbReference>
<feature type="domain" description="MADS-box" evidence="8">
    <location>
        <begin position="1"/>
        <end position="44"/>
    </location>
</feature>
<keyword evidence="4" id="KW-0010">Activator</keyword>
<evidence type="ECO:0000256" key="1">
    <source>
        <dbReference type="ARBA" id="ARBA00004123"/>
    </source>
</evidence>
<comment type="subcellular location">
    <subcellularLocation>
        <location evidence="1">Nucleus</location>
    </subcellularLocation>
</comment>
<dbReference type="Gene3D" id="3.40.1810.10">
    <property type="entry name" value="Transcription factor, MADS-box"/>
    <property type="match status" value="1"/>
</dbReference>
<keyword evidence="2" id="KW-0805">Transcription regulation</keyword>
<dbReference type="PANTHER" id="PTHR11945:SF837">
    <property type="entry name" value="MYOCYTE ENHANCER FACTOR 2D"/>
    <property type="match status" value="1"/>
</dbReference>
<name>A0A7K8H4B3_ORTSP</name>
<sequence>QVTFTKRKFGLMKKAYELSVLCDCEIALIIFNHSNKLFQYASTDMDKVLLKYTEYNEPHESRTNADIIETLRKKGFNGCDSPEPDGDDSIDQSPLMEDKYRKGSEDLDILFKRYGSTVPAPNFAMPVTVPVTNQNTLQFSNPGSSLVTQSLVTSSLTDPRLLSPQQPALQRNTVSPGLPQRPASAGAMLGGDLNNTNGACPSPVGNGYVSARASPGLLPVSNGSSLGKIIPAKSPPPPSHGSQLAANSRKPDLRVITSQSGKGLMHHLQNTQRLGVSQATHSLTTPVVSVATPSLLTQGLPFSAMPTAYNTGTGGGAPGTGGDAPGTAGCQLPGFAAPGGEEVCLCTVHLAGGSHLSHTTTLTVNTNPNISIKSEPVSPNRERNTATPLSTFPHQPRHEPTGRSPVDSLSSNTSSYEGSSERDDPARPDFGPSLGLLRATSEPEGESPSVKRMRLDTWVT</sequence>
<feature type="compositionally biased region" description="Polar residues" evidence="7">
    <location>
        <begin position="163"/>
        <end position="175"/>
    </location>
</feature>
<dbReference type="EMBL" id="VZTJ01006696">
    <property type="protein sequence ID" value="NXC11504.1"/>
    <property type="molecule type" value="Genomic_DNA"/>
</dbReference>
<evidence type="ECO:0000256" key="5">
    <source>
        <dbReference type="ARBA" id="ARBA00023163"/>
    </source>
</evidence>
<dbReference type="FunFam" id="3.40.1810.10:FF:000001">
    <property type="entry name" value="Myocyte-specific enhancer factor 2A homolog"/>
    <property type="match status" value="1"/>
</dbReference>
<dbReference type="SUPFAM" id="SSF55455">
    <property type="entry name" value="SRF-like"/>
    <property type="match status" value="1"/>
</dbReference>
<feature type="compositionally biased region" description="Low complexity" evidence="7">
    <location>
        <begin position="408"/>
        <end position="418"/>
    </location>
</feature>
<feature type="compositionally biased region" description="Polar residues" evidence="7">
    <location>
        <begin position="358"/>
        <end position="372"/>
    </location>
</feature>
<feature type="region of interest" description="Disordered" evidence="7">
    <location>
        <begin position="227"/>
        <end position="250"/>
    </location>
</feature>
<gene>
    <name evidence="9" type="primary">Mef2d</name>
    <name evidence="9" type="ORF">ORTSPA_R08993</name>
</gene>
<dbReference type="InterPro" id="IPR036879">
    <property type="entry name" value="TF_MADSbox_sf"/>
</dbReference>
<evidence type="ECO:0000313" key="9">
    <source>
        <dbReference type="EMBL" id="NXC11504.1"/>
    </source>
</evidence>
<evidence type="ECO:0000256" key="6">
    <source>
        <dbReference type="ARBA" id="ARBA00023242"/>
    </source>
</evidence>
<keyword evidence="5" id="KW-0804">Transcription</keyword>
<dbReference type="GO" id="GO:0030154">
    <property type="term" value="P:cell differentiation"/>
    <property type="evidence" value="ECO:0007669"/>
    <property type="project" value="TreeGrafter"/>
</dbReference>
<dbReference type="CDD" id="cd00265">
    <property type="entry name" value="MADS_MEF2_like"/>
    <property type="match status" value="1"/>
</dbReference>
<accession>A0A7K8H4B3</accession>
<keyword evidence="3" id="KW-0238">DNA-binding</keyword>
<evidence type="ECO:0000256" key="4">
    <source>
        <dbReference type="ARBA" id="ARBA00023159"/>
    </source>
</evidence>
<evidence type="ECO:0000313" key="10">
    <source>
        <dbReference type="Proteomes" id="UP000526602"/>
    </source>
</evidence>
<feature type="non-terminal residue" evidence="9">
    <location>
        <position position="1"/>
    </location>
</feature>
<dbReference type="PRINTS" id="PR00404">
    <property type="entry name" value="MADSDOMAIN"/>
</dbReference>
<dbReference type="Pfam" id="PF12347">
    <property type="entry name" value="HJURP_C"/>
    <property type="match status" value="1"/>
</dbReference>
<evidence type="ECO:0000256" key="2">
    <source>
        <dbReference type="ARBA" id="ARBA00023015"/>
    </source>
</evidence>
<dbReference type="InterPro" id="IPR022102">
    <property type="entry name" value="HJURP_C"/>
</dbReference>
<dbReference type="InterPro" id="IPR033896">
    <property type="entry name" value="MEF2-like_N"/>
</dbReference>
<dbReference type="GO" id="GO:0005634">
    <property type="term" value="C:nucleus"/>
    <property type="evidence" value="ECO:0007669"/>
    <property type="project" value="UniProtKB-SubCell"/>
</dbReference>
<proteinExistence type="predicted"/>